<feature type="domain" description="Replication factor-A protein 1 N-terminal" evidence="2">
    <location>
        <begin position="8"/>
        <end position="101"/>
    </location>
</feature>
<dbReference type="OrthoDB" id="1751331at2759"/>
<dbReference type="GO" id="GO:0006260">
    <property type="term" value="P:DNA replication"/>
    <property type="evidence" value="ECO:0007669"/>
    <property type="project" value="InterPro"/>
</dbReference>
<name>F0XZD0_AURAN</name>
<feature type="compositionally biased region" description="Low complexity" evidence="1">
    <location>
        <begin position="469"/>
        <end position="480"/>
    </location>
</feature>
<dbReference type="RefSeq" id="XP_009033699.1">
    <property type="nucleotide sequence ID" value="XM_009035451.1"/>
</dbReference>
<keyword evidence="4" id="KW-1185">Reference proteome</keyword>
<reference evidence="3 4" key="1">
    <citation type="journal article" date="2011" name="Proc. Natl. Acad. Sci. U.S.A.">
        <title>Niche of harmful alga Aureococcus anophagefferens revealed through ecogenomics.</title>
        <authorList>
            <person name="Gobler C.J."/>
            <person name="Berry D.L."/>
            <person name="Dyhrman S.T."/>
            <person name="Wilhelm S.W."/>
            <person name="Salamov A."/>
            <person name="Lobanov A.V."/>
            <person name="Zhang Y."/>
            <person name="Collier J.L."/>
            <person name="Wurch L.L."/>
            <person name="Kustka A.B."/>
            <person name="Dill B.D."/>
            <person name="Shah M."/>
            <person name="VerBerkmoes N.C."/>
            <person name="Kuo A."/>
            <person name="Terry A."/>
            <person name="Pangilinan J."/>
            <person name="Lindquist E.A."/>
            <person name="Lucas S."/>
            <person name="Paulsen I.T."/>
            <person name="Hattenrath-Lehmann T.K."/>
            <person name="Talmage S.C."/>
            <person name="Walker E.A."/>
            <person name="Koch F."/>
            <person name="Burson A.M."/>
            <person name="Marcoval M.A."/>
            <person name="Tang Y.Z."/>
            <person name="Lecleir G.R."/>
            <person name="Coyne K.J."/>
            <person name="Berg G.M."/>
            <person name="Bertrand E.M."/>
            <person name="Saito M.A."/>
            <person name="Gladyshev V.N."/>
            <person name="Grigoriev I.V."/>
        </authorList>
    </citation>
    <scope>NUCLEOTIDE SEQUENCE [LARGE SCALE GENOMIC DNA]</scope>
    <source>
        <strain evidence="4">CCMP 1984</strain>
    </source>
</reference>
<dbReference type="Gene3D" id="2.40.50.140">
    <property type="entry name" value="Nucleic acid-binding proteins"/>
    <property type="match status" value="1"/>
</dbReference>
<sequence>MVQCDPYAIKAIVEDSADKATFRPVLQALDVRNSAKEGTADRYRVLVSDTVHFLRCMAVAKLNALVTDGHLVKGCLVRLLDYRVTWIQNRAVIILLDLEVLSGAMERVGSPQNYPESLNSKSKAAAPPPPPAPAPAPAAEKRAPSGAYHDLAEDVVLGIARAMGALHPGREGAPSRGEPPTDVAGDVAALAAALAAEAADPARGLDDAACATWAANVRDAAAAAALGARQQVEARKLLSRVVDRHLAGAADEENPDQNDGPLPLSAFAALDALRHCCGGAKAGALEKLARLARRVHHHDFLLRPSALGLLASLAVRCAPRHGDALALKRAGEDAPPATQNLFDELRRCAQCVLSRLLAWPERMAKGGCDLGPDARPPAPTAGSSPDEMGGALAFYDAIACGEALRALKLLGRLGVVAATSDQADSLPLVALLGNRNGEPRKPTKAERKAANRERDRVAKEAKDERDRQAAAARAARQAAAPPAPPPPPRAPAAAPIARPRARAPPRAPPPPPADDAGDDDDDDLLRSAMEFSLDDMADEPPPAPAPPAPRRGDPRVAALLRRRGLGAYGPALAAHEVDVDALRLMAPGDFADVGVPRDAGEAILDALRADDAGGAPWAKGWY</sequence>
<feature type="compositionally biased region" description="Pro residues" evidence="1">
    <location>
        <begin position="539"/>
        <end position="549"/>
    </location>
</feature>
<evidence type="ECO:0000313" key="4">
    <source>
        <dbReference type="Proteomes" id="UP000002729"/>
    </source>
</evidence>
<dbReference type="Proteomes" id="UP000002729">
    <property type="component" value="Unassembled WGS sequence"/>
</dbReference>
<evidence type="ECO:0000313" key="3">
    <source>
        <dbReference type="EMBL" id="EGB11319.1"/>
    </source>
</evidence>
<feature type="compositionally biased region" description="Pro residues" evidence="1">
    <location>
        <begin position="126"/>
        <end position="136"/>
    </location>
</feature>
<dbReference type="InParanoid" id="F0XZD0"/>
<dbReference type="CDD" id="cd04477">
    <property type="entry name" value="RPA1N"/>
    <property type="match status" value="1"/>
</dbReference>
<dbReference type="InterPro" id="IPR012340">
    <property type="entry name" value="NA-bd_OB-fold"/>
</dbReference>
<dbReference type="KEGG" id="aaf:AURANDRAFT_61710"/>
<dbReference type="InterPro" id="IPR007199">
    <property type="entry name" value="Rep_factor-A_N"/>
</dbReference>
<dbReference type="EMBL" id="GL833122">
    <property type="protein sequence ID" value="EGB11319.1"/>
    <property type="molecule type" value="Genomic_DNA"/>
</dbReference>
<dbReference type="AlphaFoldDB" id="F0XZD0"/>
<feature type="compositionally biased region" description="Basic and acidic residues" evidence="1">
    <location>
        <begin position="437"/>
        <end position="468"/>
    </location>
</feature>
<feature type="region of interest" description="Disordered" evidence="1">
    <location>
        <begin position="112"/>
        <end position="145"/>
    </location>
</feature>
<accession>F0XZD0</accession>
<gene>
    <name evidence="3" type="ORF">AURANDRAFT_61710</name>
</gene>
<evidence type="ECO:0000256" key="1">
    <source>
        <dbReference type="SAM" id="MobiDB-lite"/>
    </source>
</evidence>
<dbReference type="Pfam" id="PF04057">
    <property type="entry name" value="Rep-A_N"/>
    <property type="match status" value="1"/>
</dbReference>
<feature type="region of interest" description="Disordered" evidence="1">
    <location>
        <begin position="433"/>
        <end position="553"/>
    </location>
</feature>
<feature type="compositionally biased region" description="Pro residues" evidence="1">
    <location>
        <begin position="481"/>
        <end position="490"/>
    </location>
</feature>
<protein>
    <recommendedName>
        <fullName evidence="2">Replication factor-A protein 1 N-terminal domain-containing protein</fullName>
    </recommendedName>
</protein>
<dbReference type="GeneID" id="20223584"/>
<feature type="compositionally biased region" description="Polar residues" evidence="1">
    <location>
        <begin position="112"/>
        <end position="122"/>
    </location>
</feature>
<proteinExistence type="predicted"/>
<dbReference type="GO" id="GO:0003677">
    <property type="term" value="F:DNA binding"/>
    <property type="evidence" value="ECO:0007669"/>
    <property type="project" value="InterPro"/>
</dbReference>
<evidence type="ECO:0000259" key="2">
    <source>
        <dbReference type="Pfam" id="PF04057"/>
    </source>
</evidence>
<dbReference type="eggNOG" id="KOG0851">
    <property type="taxonomic scope" value="Eukaryota"/>
</dbReference>
<dbReference type="SUPFAM" id="SSF50249">
    <property type="entry name" value="Nucleic acid-binding proteins"/>
    <property type="match status" value="1"/>
</dbReference>
<dbReference type="GO" id="GO:0005634">
    <property type="term" value="C:nucleus"/>
    <property type="evidence" value="ECO:0007669"/>
    <property type="project" value="InterPro"/>
</dbReference>
<organism evidence="4">
    <name type="scientific">Aureococcus anophagefferens</name>
    <name type="common">Harmful bloom alga</name>
    <dbReference type="NCBI Taxonomy" id="44056"/>
    <lineage>
        <taxon>Eukaryota</taxon>
        <taxon>Sar</taxon>
        <taxon>Stramenopiles</taxon>
        <taxon>Ochrophyta</taxon>
        <taxon>Pelagophyceae</taxon>
        <taxon>Pelagomonadales</taxon>
        <taxon>Pelagomonadaceae</taxon>
        <taxon>Aureococcus</taxon>
    </lineage>
</organism>